<protein>
    <recommendedName>
        <fullName evidence="4">Secreted protein</fullName>
    </recommendedName>
</protein>
<dbReference type="AlphaFoldDB" id="A0A918DIG4"/>
<name>A0A918DIG4_9ACTN</name>
<evidence type="ECO:0000313" key="3">
    <source>
        <dbReference type="Proteomes" id="UP000646523"/>
    </source>
</evidence>
<keyword evidence="1" id="KW-0732">Signal</keyword>
<dbReference type="Proteomes" id="UP000646523">
    <property type="component" value="Unassembled WGS sequence"/>
</dbReference>
<comment type="caution">
    <text evidence="2">The sequence shown here is derived from an EMBL/GenBank/DDBJ whole genome shotgun (WGS) entry which is preliminary data.</text>
</comment>
<evidence type="ECO:0000256" key="1">
    <source>
        <dbReference type="SAM" id="SignalP"/>
    </source>
</evidence>
<evidence type="ECO:0008006" key="4">
    <source>
        <dbReference type="Google" id="ProtNLM"/>
    </source>
</evidence>
<reference evidence="2" key="2">
    <citation type="submission" date="2020-09" db="EMBL/GenBank/DDBJ databases">
        <authorList>
            <person name="Sun Q."/>
            <person name="Zhou Y."/>
        </authorList>
    </citation>
    <scope>NUCLEOTIDE SEQUENCE</scope>
    <source>
        <strain evidence="2">CGMCC 4.7368</strain>
    </source>
</reference>
<accession>A0A918DIG4</accession>
<reference evidence="2" key="1">
    <citation type="journal article" date="2014" name="Int. J. Syst. Evol. Microbiol.">
        <title>Complete genome sequence of Corynebacterium casei LMG S-19264T (=DSM 44701T), isolated from a smear-ripened cheese.</title>
        <authorList>
            <consortium name="US DOE Joint Genome Institute (JGI-PGF)"/>
            <person name="Walter F."/>
            <person name="Albersmeier A."/>
            <person name="Kalinowski J."/>
            <person name="Ruckert C."/>
        </authorList>
    </citation>
    <scope>NUCLEOTIDE SEQUENCE</scope>
    <source>
        <strain evidence="2">CGMCC 4.7368</strain>
    </source>
</reference>
<organism evidence="2 3">
    <name type="scientific">Nonomuraea cavernae</name>
    <dbReference type="NCBI Taxonomy" id="2045107"/>
    <lineage>
        <taxon>Bacteria</taxon>
        <taxon>Bacillati</taxon>
        <taxon>Actinomycetota</taxon>
        <taxon>Actinomycetes</taxon>
        <taxon>Streptosporangiales</taxon>
        <taxon>Streptosporangiaceae</taxon>
        <taxon>Nonomuraea</taxon>
    </lineage>
</organism>
<feature type="chain" id="PRO_5037087879" description="Secreted protein" evidence="1">
    <location>
        <begin position="27"/>
        <end position="122"/>
    </location>
</feature>
<dbReference type="EMBL" id="BMNH01000006">
    <property type="protein sequence ID" value="GGO68550.1"/>
    <property type="molecule type" value="Genomic_DNA"/>
</dbReference>
<sequence length="122" mass="12880">MRSHLRTIMVVAAFASLATGVSVAPAAADGVPTDRAGDSAAARMVGECTDPGYVGAIRFRNPLGLYDVDCIRPESVRYPGPVFVTHCKPTNGGWLNLHMPGGEVLECPATVYRDAIGYSAWA</sequence>
<keyword evidence="3" id="KW-1185">Reference proteome</keyword>
<evidence type="ECO:0000313" key="2">
    <source>
        <dbReference type="EMBL" id="GGO68550.1"/>
    </source>
</evidence>
<proteinExistence type="predicted"/>
<dbReference type="RefSeq" id="WP_189124453.1">
    <property type="nucleotide sequence ID" value="NZ_BMNH01000006.1"/>
</dbReference>
<gene>
    <name evidence="2" type="ORF">GCM10012289_27580</name>
</gene>
<feature type="signal peptide" evidence="1">
    <location>
        <begin position="1"/>
        <end position="26"/>
    </location>
</feature>